<dbReference type="OrthoDB" id="9812105at2"/>
<accession>A0A6I3SJF2</accession>
<evidence type="ECO:0000256" key="2">
    <source>
        <dbReference type="ARBA" id="ARBA00023002"/>
    </source>
</evidence>
<name>A0A6I3SJF2_HELMO</name>
<proteinExistence type="inferred from homology"/>
<evidence type="ECO:0000256" key="1">
    <source>
        <dbReference type="ARBA" id="ARBA00007118"/>
    </source>
</evidence>
<dbReference type="InterPro" id="IPR000415">
    <property type="entry name" value="Nitroreductase-like"/>
</dbReference>
<keyword evidence="2" id="KW-0560">Oxidoreductase</keyword>
<gene>
    <name evidence="4" type="ORF">GJ688_08625</name>
</gene>
<evidence type="ECO:0000313" key="5">
    <source>
        <dbReference type="Proteomes" id="UP000430670"/>
    </source>
</evidence>
<dbReference type="Pfam" id="PF00881">
    <property type="entry name" value="Nitroreductase"/>
    <property type="match status" value="1"/>
</dbReference>
<dbReference type="PANTHER" id="PTHR43673:SF10">
    <property type="entry name" value="NADH DEHYDROGENASE_NAD(P)H NITROREDUCTASE XCC3605-RELATED"/>
    <property type="match status" value="1"/>
</dbReference>
<dbReference type="PANTHER" id="PTHR43673">
    <property type="entry name" value="NAD(P)H NITROREDUCTASE YDGI-RELATED"/>
    <property type="match status" value="1"/>
</dbReference>
<dbReference type="InterPro" id="IPR029479">
    <property type="entry name" value="Nitroreductase"/>
</dbReference>
<dbReference type="Gene3D" id="3.40.109.10">
    <property type="entry name" value="NADH Oxidase"/>
    <property type="match status" value="1"/>
</dbReference>
<feature type="domain" description="Nitroreductase" evidence="3">
    <location>
        <begin position="9"/>
        <end position="67"/>
    </location>
</feature>
<dbReference type="SUPFAM" id="SSF55469">
    <property type="entry name" value="FMN-dependent nitroreductase-like"/>
    <property type="match status" value="1"/>
</dbReference>
<protein>
    <submittedName>
        <fullName evidence="4">Nitroreductase</fullName>
    </submittedName>
</protein>
<organism evidence="4 5">
    <name type="scientific">Heliobacterium mobile</name>
    <name type="common">Heliobacillus mobilis</name>
    <dbReference type="NCBI Taxonomy" id="28064"/>
    <lineage>
        <taxon>Bacteria</taxon>
        <taxon>Bacillati</taxon>
        <taxon>Bacillota</taxon>
        <taxon>Clostridia</taxon>
        <taxon>Eubacteriales</taxon>
        <taxon>Heliobacteriaceae</taxon>
        <taxon>Heliobacterium</taxon>
    </lineage>
</organism>
<comment type="caution">
    <text evidence="4">The sequence shown here is derived from an EMBL/GenBank/DDBJ whole genome shotgun (WGS) entry which is preliminary data.</text>
</comment>
<dbReference type="GO" id="GO:0016491">
    <property type="term" value="F:oxidoreductase activity"/>
    <property type="evidence" value="ECO:0007669"/>
    <property type="project" value="UniProtKB-KW"/>
</dbReference>
<sequence>MVMALLPAIEQRESKRSFLPDPIPPSMLHDLLEALRWAPSCRNYQPWRVVVVESKVSLAKLAQCLAKGNEWAAKAPMAFIVSADPKDDATIDGKEYYFFDCGLAVQNLLIQATALGLCSHPTAGWNEESLKKTFAINENQRVLSVVFVGLPGSLSDLDAETRAKDETPRIRKPIEEWTHFV</sequence>
<evidence type="ECO:0000313" key="4">
    <source>
        <dbReference type="EMBL" id="MTV49041.1"/>
    </source>
</evidence>
<dbReference type="AlphaFoldDB" id="A0A6I3SJF2"/>
<reference evidence="4 5" key="1">
    <citation type="submission" date="2019-11" db="EMBL/GenBank/DDBJ databases">
        <title>Whole-genome sequence of a the green, strictly anaerobic photosynthetic bacterium Heliobacillus mobilis DSM 6151.</title>
        <authorList>
            <person name="Kyndt J.A."/>
            <person name="Meyer T.E."/>
        </authorList>
    </citation>
    <scope>NUCLEOTIDE SEQUENCE [LARGE SCALE GENOMIC DNA]</scope>
    <source>
        <strain evidence="4 5">DSM 6151</strain>
    </source>
</reference>
<dbReference type="Proteomes" id="UP000430670">
    <property type="component" value="Unassembled WGS sequence"/>
</dbReference>
<keyword evidence="5" id="KW-1185">Reference proteome</keyword>
<evidence type="ECO:0000259" key="3">
    <source>
        <dbReference type="Pfam" id="PF00881"/>
    </source>
</evidence>
<comment type="similarity">
    <text evidence="1">Belongs to the nitroreductase family.</text>
</comment>
<dbReference type="CDD" id="cd02138">
    <property type="entry name" value="TdsD-like"/>
    <property type="match status" value="1"/>
</dbReference>
<dbReference type="EMBL" id="WNKU01000008">
    <property type="protein sequence ID" value="MTV49041.1"/>
    <property type="molecule type" value="Genomic_DNA"/>
</dbReference>